<comment type="caution">
    <text evidence="6">The sequence shown here is derived from an EMBL/GenBank/DDBJ whole genome shotgun (WGS) entry which is preliminary data.</text>
</comment>
<dbReference type="Pfam" id="PF03466">
    <property type="entry name" value="LysR_substrate"/>
    <property type="match status" value="1"/>
</dbReference>
<sequence>MLYKNYDYFLTIAKLGSLTKAAEALYVTQPSLSKYLSRLEESLNIQLFDRSSSPLSLTYAGKLYLDYVNKMADLNRQLQDDFDKIRNDEKGEFTFGITSWRSSIMLPTLLPLFRSRYPHIKINVVEGKSYTFESAMLNNQVDFCLMSVPSNFSFPATYESLGMEKIYLAGNRRHLLVQHALQQPAGPDGIHNFDVSLLNGEQFINLKPGQLLCRLNQRFFNQHDVHPREIWSTENIVTALNLVNCTEYFTSIPALCTKMEHLPENVVLFEFGTPPLEWEIAIVYPKNSHITRTMRLFIDTIKELYSYPA</sequence>
<name>A0A8J6IZH9_9FIRM</name>
<dbReference type="InterPro" id="IPR036388">
    <property type="entry name" value="WH-like_DNA-bd_sf"/>
</dbReference>
<keyword evidence="3" id="KW-0238">DNA-binding</keyword>
<dbReference type="AlphaFoldDB" id="A0A8J6IZH9"/>
<dbReference type="GO" id="GO:0003700">
    <property type="term" value="F:DNA-binding transcription factor activity"/>
    <property type="evidence" value="ECO:0007669"/>
    <property type="project" value="InterPro"/>
</dbReference>
<dbReference type="FunFam" id="1.10.10.10:FF:000001">
    <property type="entry name" value="LysR family transcriptional regulator"/>
    <property type="match status" value="1"/>
</dbReference>
<evidence type="ECO:0000256" key="3">
    <source>
        <dbReference type="ARBA" id="ARBA00023125"/>
    </source>
</evidence>
<keyword evidence="4" id="KW-0804">Transcription</keyword>
<dbReference type="Proteomes" id="UP000628736">
    <property type="component" value="Unassembled WGS sequence"/>
</dbReference>
<evidence type="ECO:0000313" key="6">
    <source>
        <dbReference type="EMBL" id="MBC5721681.1"/>
    </source>
</evidence>
<keyword evidence="2" id="KW-0805">Transcription regulation</keyword>
<dbReference type="SUPFAM" id="SSF46785">
    <property type="entry name" value="Winged helix' DNA-binding domain"/>
    <property type="match status" value="1"/>
</dbReference>
<evidence type="ECO:0000313" key="7">
    <source>
        <dbReference type="Proteomes" id="UP000628736"/>
    </source>
</evidence>
<comment type="similarity">
    <text evidence="1">Belongs to the LysR transcriptional regulatory family.</text>
</comment>
<reference evidence="6" key="1">
    <citation type="submission" date="2020-08" db="EMBL/GenBank/DDBJ databases">
        <title>Genome public.</title>
        <authorList>
            <person name="Liu C."/>
            <person name="Sun Q."/>
        </authorList>
    </citation>
    <scope>NUCLEOTIDE SEQUENCE</scope>
    <source>
        <strain evidence="6">NSJ-23</strain>
    </source>
</reference>
<keyword evidence="7" id="KW-1185">Reference proteome</keyword>
<dbReference type="CDD" id="cd05466">
    <property type="entry name" value="PBP2_LTTR_substrate"/>
    <property type="match status" value="1"/>
</dbReference>
<dbReference type="Pfam" id="PF00126">
    <property type="entry name" value="HTH_1"/>
    <property type="match status" value="1"/>
</dbReference>
<evidence type="ECO:0000256" key="4">
    <source>
        <dbReference type="ARBA" id="ARBA00023163"/>
    </source>
</evidence>
<evidence type="ECO:0000256" key="1">
    <source>
        <dbReference type="ARBA" id="ARBA00009437"/>
    </source>
</evidence>
<dbReference type="RefSeq" id="WP_186852055.1">
    <property type="nucleotide sequence ID" value="NZ_JACOPO010000001.1"/>
</dbReference>
<evidence type="ECO:0000256" key="2">
    <source>
        <dbReference type="ARBA" id="ARBA00023015"/>
    </source>
</evidence>
<dbReference type="PROSITE" id="PS50931">
    <property type="entry name" value="HTH_LYSR"/>
    <property type="match status" value="1"/>
</dbReference>
<organism evidence="6 7">
    <name type="scientific">Flintibacter hominis</name>
    <dbReference type="NCBI Taxonomy" id="2763048"/>
    <lineage>
        <taxon>Bacteria</taxon>
        <taxon>Bacillati</taxon>
        <taxon>Bacillota</taxon>
        <taxon>Clostridia</taxon>
        <taxon>Eubacteriales</taxon>
        <taxon>Flintibacter</taxon>
    </lineage>
</organism>
<gene>
    <name evidence="6" type="ORF">H8S11_02435</name>
</gene>
<dbReference type="InterPro" id="IPR050950">
    <property type="entry name" value="HTH-type_LysR_regulators"/>
</dbReference>
<dbReference type="PRINTS" id="PR00039">
    <property type="entry name" value="HTHLYSR"/>
</dbReference>
<dbReference type="InterPro" id="IPR000847">
    <property type="entry name" value="LysR_HTH_N"/>
</dbReference>
<dbReference type="InterPro" id="IPR036390">
    <property type="entry name" value="WH_DNA-bd_sf"/>
</dbReference>
<dbReference type="InterPro" id="IPR005119">
    <property type="entry name" value="LysR_subst-bd"/>
</dbReference>
<evidence type="ECO:0000259" key="5">
    <source>
        <dbReference type="PROSITE" id="PS50931"/>
    </source>
</evidence>
<dbReference type="GO" id="GO:0003677">
    <property type="term" value="F:DNA binding"/>
    <property type="evidence" value="ECO:0007669"/>
    <property type="project" value="UniProtKB-KW"/>
</dbReference>
<accession>A0A8J6IZH9</accession>
<dbReference type="Gene3D" id="1.10.10.10">
    <property type="entry name" value="Winged helix-like DNA-binding domain superfamily/Winged helix DNA-binding domain"/>
    <property type="match status" value="1"/>
</dbReference>
<dbReference type="PANTHER" id="PTHR30419">
    <property type="entry name" value="HTH-TYPE TRANSCRIPTIONAL REGULATOR YBHD"/>
    <property type="match status" value="1"/>
</dbReference>
<dbReference type="PANTHER" id="PTHR30419:SF28">
    <property type="entry name" value="HTH-TYPE TRANSCRIPTIONAL REGULATOR BSDA"/>
    <property type="match status" value="1"/>
</dbReference>
<proteinExistence type="inferred from homology"/>
<dbReference type="GO" id="GO:0005829">
    <property type="term" value="C:cytosol"/>
    <property type="evidence" value="ECO:0007669"/>
    <property type="project" value="TreeGrafter"/>
</dbReference>
<feature type="domain" description="HTH lysR-type" evidence="5">
    <location>
        <begin position="1"/>
        <end position="58"/>
    </location>
</feature>
<dbReference type="Gene3D" id="3.40.190.290">
    <property type="match status" value="1"/>
</dbReference>
<dbReference type="EMBL" id="JACOPO010000001">
    <property type="protein sequence ID" value="MBC5721681.1"/>
    <property type="molecule type" value="Genomic_DNA"/>
</dbReference>
<dbReference type="SUPFAM" id="SSF53850">
    <property type="entry name" value="Periplasmic binding protein-like II"/>
    <property type="match status" value="1"/>
</dbReference>
<protein>
    <submittedName>
        <fullName evidence="6">LysR family transcriptional regulator</fullName>
    </submittedName>
</protein>